<dbReference type="Gene3D" id="1.10.287.900">
    <property type="entry name" value="The crystal structure of the spermine/spermidine acetyltransferase from enterococcus faecali"/>
    <property type="match status" value="1"/>
</dbReference>
<dbReference type="EC" id="2.3.-.-" evidence="2"/>
<organism evidence="2 3">
    <name type="scientific">Allokutzneria oryzae</name>
    <dbReference type="NCBI Taxonomy" id="1378989"/>
    <lineage>
        <taxon>Bacteria</taxon>
        <taxon>Bacillati</taxon>
        <taxon>Actinomycetota</taxon>
        <taxon>Actinomycetes</taxon>
        <taxon>Pseudonocardiales</taxon>
        <taxon>Pseudonocardiaceae</taxon>
        <taxon>Allokutzneria</taxon>
    </lineage>
</organism>
<sequence>MTSPRVRLVEITDENRDAVCALRVDPAQERFVASVARSLEEAASTPEGEPWYRAVYSADEPVGFVMLSWNVPPGRPGIIGPYFLWRLLIDRHHQGRGFGREALDQVVDLVRADGATELLTSHQPGEGGPGPFYRRFGFQPTGEIDNGETVLRLDLSRH</sequence>
<dbReference type="PROSITE" id="PS51186">
    <property type="entry name" value="GNAT"/>
    <property type="match status" value="1"/>
</dbReference>
<proteinExistence type="predicted"/>
<dbReference type="RefSeq" id="WP_377862538.1">
    <property type="nucleotide sequence ID" value="NZ_JBHLZU010000037.1"/>
</dbReference>
<keyword evidence="2" id="KW-0808">Transferase</keyword>
<dbReference type="InterPro" id="IPR016181">
    <property type="entry name" value="Acyl_CoA_acyltransferase"/>
</dbReference>
<reference evidence="2 3" key="1">
    <citation type="submission" date="2024-09" db="EMBL/GenBank/DDBJ databases">
        <authorList>
            <person name="Sun Q."/>
            <person name="Mori K."/>
        </authorList>
    </citation>
    <scope>NUCLEOTIDE SEQUENCE [LARGE SCALE GENOMIC DNA]</scope>
    <source>
        <strain evidence="2 3">TBRC 7907</strain>
    </source>
</reference>
<keyword evidence="3" id="KW-1185">Reference proteome</keyword>
<feature type="domain" description="N-acetyltransferase" evidence="1">
    <location>
        <begin position="6"/>
        <end position="156"/>
    </location>
</feature>
<evidence type="ECO:0000313" key="2">
    <source>
        <dbReference type="EMBL" id="MFB9909625.1"/>
    </source>
</evidence>
<comment type="caution">
    <text evidence="2">The sequence shown here is derived from an EMBL/GenBank/DDBJ whole genome shotgun (WGS) entry which is preliminary data.</text>
</comment>
<dbReference type="Pfam" id="PF00583">
    <property type="entry name" value="Acetyltransf_1"/>
    <property type="match status" value="1"/>
</dbReference>
<dbReference type="Proteomes" id="UP001589693">
    <property type="component" value="Unassembled WGS sequence"/>
</dbReference>
<name>A0ABV6A8X1_9PSEU</name>
<dbReference type="EMBL" id="JBHLZU010000037">
    <property type="protein sequence ID" value="MFB9909625.1"/>
    <property type="molecule type" value="Genomic_DNA"/>
</dbReference>
<dbReference type="InterPro" id="IPR027455">
    <property type="entry name" value="Sper_AcTfrase_N"/>
</dbReference>
<evidence type="ECO:0000259" key="1">
    <source>
        <dbReference type="PROSITE" id="PS51186"/>
    </source>
</evidence>
<accession>A0ABV6A8X1</accession>
<keyword evidence="2" id="KW-0012">Acyltransferase</keyword>
<dbReference type="Gene3D" id="3.40.630.30">
    <property type="match status" value="1"/>
</dbReference>
<gene>
    <name evidence="2" type="ORF">ACFFQA_37310</name>
</gene>
<protein>
    <submittedName>
        <fullName evidence="2">GNAT family N-acetyltransferase</fullName>
        <ecNumber evidence="2">2.3.-.-</ecNumber>
    </submittedName>
</protein>
<evidence type="ECO:0000313" key="3">
    <source>
        <dbReference type="Proteomes" id="UP001589693"/>
    </source>
</evidence>
<dbReference type="CDD" id="cd04301">
    <property type="entry name" value="NAT_SF"/>
    <property type="match status" value="1"/>
</dbReference>
<dbReference type="GO" id="GO:0016746">
    <property type="term" value="F:acyltransferase activity"/>
    <property type="evidence" value="ECO:0007669"/>
    <property type="project" value="UniProtKB-KW"/>
</dbReference>
<dbReference type="SUPFAM" id="SSF55729">
    <property type="entry name" value="Acyl-CoA N-acyltransferases (Nat)"/>
    <property type="match status" value="1"/>
</dbReference>
<dbReference type="InterPro" id="IPR000182">
    <property type="entry name" value="GNAT_dom"/>
</dbReference>